<dbReference type="Proteomes" id="UP000273326">
    <property type="component" value="Chromosome"/>
</dbReference>
<keyword evidence="3" id="KW-1003">Cell membrane</keyword>
<feature type="transmembrane region" description="Helical" evidence="7">
    <location>
        <begin position="133"/>
        <end position="149"/>
    </location>
</feature>
<dbReference type="Pfam" id="PF06750">
    <property type="entry name" value="A24_N_bact"/>
    <property type="match status" value="1"/>
</dbReference>
<reference evidence="11" key="1">
    <citation type="submission" date="2018-12" db="EMBL/GenBank/DDBJ databases">
        <title>Complete genome sequencing of Jeotgalibaca sp. H21T32.</title>
        <authorList>
            <person name="Bae J.-W."/>
            <person name="Lee S.-Y."/>
        </authorList>
    </citation>
    <scope>NUCLEOTIDE SEQUENCE [LARGE SCALE GENOMIC DNA]</scope>
    <source>
        <strain evidence="11">H21T32</strain>
    </source>
</reference>
<evidence type="ECO:0000259" key="8">
    <source>
        <dbReference type="Pfam" id="PF01478"/>
    </source>
</evidence>
<evidence type="ECO:0000313" key="11">
    <source>
        <dbReference type="Proteomes" id="UP000273326"/>
    </source>
</evidence>
<evidence type="ECO:0000256" key="7">
    <source>
        <dbReference type="SAM" id="Phobius"/>
    </source>
</evidence>
<dbReference type="InterPro" id="IPR010627">
    <property type="entry name" value="Prepilin_pept_A24_N"/>
</dbReference>
<evidence type="ECO:0000313" key="10">
    <source>
        <dbReference type="EMBL" id="AZP04176.1"/>
    </source>
</evidence>
<comment type="subcellular location">
    <subcellularLocation>
        <location evidence="1">Cell membrane</location>
        <topology evidence="1">Multi-pass membrane protein</topology>
    </subcellularLocation>
</comment>
<evidence type="ECO:0000256" key="6">
    <source>
        <dbReference type="ARBA" id="ARBA00023136"/>
    </source>
</evidence>
<dbReference type="AlphaFoldDB" id="A0A3S9H9X1"/>
<accession>A0A3S9H9X1</accession>
<dbReference type="InterPro" id="IPR050882">
    <property type="entry name" value="Prepilin_peptidase/N-MTase"/>
</dbReference>
<evidence type="ECO:0000256" key="1">
    <source>
        <dbReference type="ARBA" id="ARBA00004651"/>
    </source>
</evidence>
<keyword evidence="6 7" id="KW-0472">Membrane</keyword>
<comment type="similarity">
    <text evidence="2">Belongs to the peptidase A24 family.</text>
</comment>
<dbReference type="Gene3D" id="1.20.120.1220">
    <property type="match status" value="1"/>
</dbReference>
<dbReference type="EMBL" id="CP034465">
    <property type="protein sequence ID" value="AZP04176.1"/>
    <property type="molecule type" value="Genomic_DNA"/>
</dbReference>
<feature type="transmembrane region" description="Helical" evidence="7">
    <location>
        <begin position="78"/>
        <end position="99"/>
    </location>
</feature>
<protein>
    <submittedName>
        <fullName evidence="10">Prepilin peptidase</fullName>
    </submittedName>
</protein>
<feature type="transmembrane region" description="Helical" evidence="7">
    <location>
        <begin position="161"/>
        <end position="180"/>
    </location>
</feature>
<proteinExistence type="inferred from homology"/>
<dbReference type="InterPro" id="IPR000045">
    <property type="entry name" value="Prepilin_IV_endopep_pep"/>
</dbReference>
<evidence type="ECO:0000256" key="5">
    <source>
        <dbReference type="ARBA" id="ARBA00022989"/>
    </source>
</evidence>
<dbReference type="Pfam" id="PF01478">
    <property type="entry name" value="Peptidase_A24"/>
    <property type="match status" value="1"/>
</dbReference>
<feature type="domain" description="Prepilin peptidase A24 N-terminal" evidence="9">
    <location>
        <begin position="23"/>
        <end position="100"/>
    </location>
</feature>
<gene>
    <name evidence="10" type="ORF">EJN90_05580</name>
</gene>
<evidence type="ECO:0000259" key="9">
    <source>
        <dbReference type="Pfam" id="PF06750"/>
    </source>
</evidence>
<feature type="transmembrane region" description="Helical" evidence="7">
    <location>
        <begin position="111"/>
        <end position="127"/>
    </location>
</feature>
<dbReference type="KEGG" id="jeh:EJN90_05580"/>
<dbReference type="GO" id="GO:0005886">
    <property type="term" value="C:plasma membrane"/>
    <property type="evidence" value="ECO:0007669"/>
    <property type="project" value="UniProtKB-SubCell"/>
</dbReference>
<dbReference type="GO" id="GO:0004190">
    <property type="term" value="F:aspartic-type endopeptidase activity"/>
    <property type="evidence" value="ECO:0007669"/>
    <property type="project" value="InterPro"/>
</dbReference>
<feature type="domain" description="Prepilin type IV endopeptidase peptidase" evidence="8">
    <location>
        <begin position="116"/>
        <end position="217"/>
    </location>
</feature>
<keyword evidence="5 7" id="KW-1133">Transmembrane helix</keyword>
<organism evidence="10 11">
    <name type="scientific">Jeotgalibaca ciconiae</name>
    <dbReference type="NCBI Taxonomy" id="2496265"/>
    <lineage>
        <taxon>Bacteria</taxon>
        <taxon>Bacillati</taxon>
        <taxon>Bacillota</taxon>
        <taxon>Bacilli</taxon>
        <taxon>Lactobacillales</taxon>
        <taxon>Carnobacteriaceae</taxon>
        <taxon>Jeotgalibaca</taxon>
    </lineage>
</organism>
<evidence type="ECO:0000256" key="3">
    <source>
        <dbReference type="ARBA" id="ARBA00022475"/>
    </source>
</evidence>
<name>A0A3S9H9X1_9LACT</name>
<dbReference type="PANTHER" id="PTHR30487:SF0">
    <property type="entry name" value="PREPILIN LEADER PEPTIDASE_N-METHYLTRANSFERASE-RELATED"/>
    <property type="match status" value="1"/>
</dbReference>
<evidence type="ECO:0000256" key="4">
    <source>
        <dbReference type="ARBA" id="ARBA00022692"/>
    </source>
</evidence>
<sequence length="254" mass="29095">MRTLYMKGCVCMNFIYYAYLFFIGSSFASFYYLLAARIPRREKVVWTRSKCESCHTRLGFWDLFPVFSYFYLKGRCRYCGHSLSAAYCIFELVGGIFFIQNGLHYITSPRMFLFYMFLYSILFLIAAIDQQYFIIPDSLQVILFLLLLVDRYLSGASFDKSCLYGLVGMFAVGFLASAMVPEGLGGGDIKLMSLFGLNLGFYNASFVLCFAALLGLLSISFSHFFYKRNLSSPIPFGPFLVISFWLIKEGILQL</sequence>
<dbReference type="PANTHER" id="PTHR30487">
    <property type="entry name" value="TYPE 4 PREPILIN-LIKE PROTEINS LEADER PEPTIDE-PROCESSING ENZYME"/>
    <property type="match status" value="1"/>
</dbReference>
<evidence type="ECO:0000256" key="2">
    <source>
        <dbReference type="ARBA" id="ARBA00005801"/>
    </source>
</evidence>
<keyword evidence="11" id="KW-1185">Reference proteome</keyword>
<feature type="transmembrane region" description="Helical" evidence="7">
    <location>
        <begin position="200"/>
        <end position="226"/>
    </location>
</feature>
<dbReference type="GO" id="GO:0006465">
    <property type="term" value="P:signal peptide processing"/>
    <property type="evidence" value="ECO:0007669"/>
    <property type="project" value="TreeGrafter"/>
</dbReference>
<feature type="transmembrane region" description="Helical" evidence="7">
    <location>
        <begin position="14"/>
        <end position="34"/>
    </location>
</feature>
<keyword evidence="4 7" id="KW-0812">Transmembrane</keyword>
<dbReference type="OrthoDB" id="9789291at2"/>